<protein>
    <recommendedName>
        <fullName evidence="3">PD-(D/E)XK endonuclease-like domain-containing protein</fullName>
    </recommendedName>
</protein>
<dbReference type="AlphaFoldDB" id="B8G3L3"/>
<dbReference type="RefSeq" id="WP_012615762.1">
    <property type="nucleotide sequence ID" value="NC_011831.1"/>
</dbReference>
<proteinExistence type="predicted"/>
<dbReference type="eggNOG" id="ENOG502ZSDS">
    <property type="taxonomic scope" value="Bacteria"/>
</dbReference>
<evidence type="ECO:0000313" key="2">
    <source>
        <dbReference type="Proteomes" id="UP000002508"/>
    </source>
</evidence>
<evidence type="ECO:0000313" key="1">
    <source>
        <dbReference type="EMBL" id="ACL23396.1"/>
    </source>
</evidence>
<accession>B8G3L3</accession>
<dbReference type="HOGENOM" id="CLU_064494_0_0_0"/>
<reference evidence="1" key="1">
    <citation type="submission" date="2008-12" db="EMBL/GenBank/DDBJ databases">
        <title>Complete sequence of Chloroflexus aggregans DSM 9485.</title>
        <authorList>
            <consortium name="US DOE Joint Genome Institute"/>
            <person name="Lucas S."/>
            <person name="Copeland A."/>
            <person name="Lapidus A."/>
            <person name="Glavina del Rio T."/>
            <person name="Dalin E."/>
            <person name="Tice H."/>
            <person name="Pitluck S."/>
            <person name="Foster B."/>
            <person name="Larimer F."/>
            <person name="Land M."/>
            <person name="Hauser L."/>
            <person name="Kyrpides N."/>
            <person name="Mikhailova N."/>
            <person name="Bryant D."/>
            <person name="Richardson P."/>
        </authorList>
    </citation>
    <scope>NUCLEOTIDE SEQUENCE</scope>
    <source>
        <strain evidence="1">DSM 9485</strain>
    </source>
</reference>
<gene>
    <name evidence="1" type="ordered locus">Cagg_0454</name>
</gene>
<dbReference type="OrthoDB" id="2583594at2"/>
<sequence>MSLTSFLQNRDVKQRFRQEFVMPEMVETRQILAPPLSNRYALIGTAFDYLLRFYLKWLNPDAVTWRWIAEHVLDALRSKGSPTENDQWTIEVLLPAADGNSYVSLTEKAQWIIEQAKADYAEYLSLGQITDRLIESSLRLAQLDPIYRAGVVDKNLGNVSKEDVDDLRQLISLVEPRLFKASRFCLLNPTFGEASRLVGGADADLVIDDAIIDIKTTKYLRLERDYFNQLMGYFVLHEIAGVDGLIPKPAITHVGIYFSRFGYLHLIDVRSVIRPATFDGFVKWFIARAKQVYAA</sequence>
<name>B8G3L3_CHLAD</name>
<dbReference type="Proteomes" id="UP000002508">
    <property type="component" value="Chromosome"/>
</dbReference>
<evidence type="ECO:0008006" key="3">
    <source>
        <dbReference type="Google" id="ProtNLM"/>
    </source>
</evidence>
<organism evidence="1 2">
    <name type="scientific">Chloroflexus aggregans (strain MD-66 / DSM 9485)</name>
    <dbReference type="NCBI Taxonomy" id="326427"/>
    <lineage>
        <taxon>Bacteria</taxon>
        <taxon>Bacillati</taxon>
        <taxon>Chloroflexota</taxon>
        <taxon>Chloroflexia</taxon>
        <taxon>Chloroflexales</taxon>
        <taxon>Chloroflexineae</taxon>
        <taxon>Chloroflexaceae</taxon>
        <taxon>Chloroflexus</taxon>
    </lineage>
</organism>
<dbReference type="EMBL" id="CP001337">
    <property type="protein sequence ID" value="ACL23396.1"/>
    <property type="molecule type" value="Genomic_DNA"/>
</dbReference>
<dbReference type="KEGG" id="cag:Cagg_0454"/>
<keyword evidence="2" id="KW-1185">Reference proteome</keyword>